<keyword evidence="2" id="KW-1185">Reference proteome</keyword>
<organism evidence="1 2">
    <name type="scientific">Aquarana catesbeiana</name>
    <name type="common">American bullfrog</name>
    <name type="synonym">Rana catesbeiana</name>
    <dbReference type="NCBI Taxonomy" id="8400"/>
    <lineage>
        <taxon>Eukaryota</taxon>
        <taxon>Metazoa</taxon>
        <taxon>Chordata</taxon>
        <taxon>Craniata</taxon>
        <taxon>Vertebrata</taxon>
        <taxon>Euteleostomi</taxon>
        <taxon>Amphibia</taxon>
        <taxon>Batrachia</taxon>
        <taxon>Anura</taxon>
        <taxon>Neobatrachia</taxon>
        <taxon>Ranoidea</taxon>
        <taxon>Ranidae</taxon>
        <taxon>Aquarana</taxon>
    </lineage>
</organism>
<gene>
    <name evidence="1" type="ORF">AB205_0085380</name>
</gene>
<evidence type="ECO:0000313" key="1">
    <source>
        <dbReference type="EMBL" id="PIO15590.1"/>
    </source>
</evidence>
<dbReference type="EMBL" id="KV976398">
    <property type="protein sequence ID" value="PIO15590.1"/>
    <property type="molecule type" value="Genomic_DNA"/>
</dbReference>
<dbReference type="Proteomes" id="UP000228934">
    <property type="component" value="Unassembled WGS sequence"/>
</dbReference>
<evidence type="ECO:0000313" key="2">
    <source>
        <dbReference type="Proteomes" id="UP000228934"/>
    </source>
</evidence>
<accession>A0A2G9QJ06</accession>
<reference evidence="2" key="1">
    <citation type="journal article" date="2017" name="Nat. Commun.">
        <title>The North American bullfrog draft genome provides insight into hormonal regulation of long noncoding RNA.</title>
        <authorList>
            <person name="Hammond S.A."/>
            <person name="Warren R.L."/>
            <person name="Vandervalk B.P."/>
            <person name="Kucuk E."/>
            <person name="Khan H."/>
            <person name="Gibb E.A."/>
            <person name="Pandoh P."/>
            <person name="Kirk H."/>
            <person name="Zhao Y."/>
            <person name="Jones M."/>
            <person name="Mungall A.J."/>
            <person name="Coope R."/>
            <person name="Pleasance S."/>
            <person name="Moore R.A."/>
            <person name="Holt R.A."/>
            <person name="Round J.M."/>
            <person name="Ohora S."/>
            <person name="Walle B.V."/>
            <person name="Veldhoen N."/>
            <person name="Helbing C.C."/>
            <person name="Birol I."/>
        </authorList>
    </citation>
    <scope>NUCLEOTIDE SEQUENCE [LARGE SCALE GENOMIC DNA]</scope>
</reference>
<name>A0A2G9QJ06_AQUCT</name>
<sequence>MGVCSCILVNINASVYRHLPVFTKYFLDLKSMHLKNTLYKHTQPLNDYCVYYALVCE</sequence>
<dbReference type="AlphaFoldDB" id="A0A2G9QJ06"/>
<proteinExistence type="predicted"/>
<protein>
    <submittedName>
        <fullName evidence="1">Uncharacterized protein</fullName>
    </submittedName>
</protein>